<protein>
    <submittedName>
        <fullName evidence="7">Uncharacterized protein</fullName>
    </submittedName>
</protein>
<keyword evidence="3" id="KW-0547">Nucleotide-binding</keyword>
<feature type="compositionally biased region" description="Polar residues" evidence="4">
    <location>
        <begin position="330"/>
        <end position="339"/>
    </location>
</feature>
<dbReference type="Pfam" id="PF03281">
    <property type="entry name" value="Mab-21"/>
    <property type="match status" value="1"/>
</dbReference>
<evidence type="ECO:0000259" key="6">
    <source>
        <dbReference type="Pfam" id="PF20266"/>
    </source>
</evidence>
<keyword evidence="3" id="KW-0067">ATP-binding</keyword>
<evidence type="ECO:0000313" key="7">
    <source>
        <dbReference type="EMBL" id="CAH3020842.1"/>
    </source>
</evidence>
<dbReference type="Gene3D" id="1.10.1410.40">
    <property type="match status" value="1"/>
</dbReference>
<dbReference type="EMBL" id="CALNXI010000161">
    <property type="protein sequence ID" value="CAH3020842.1"/>
    <property type="molecule type" value="Genomic_DNA"/>
</dbReference>
<dbReference type="InterPro" id="IPR046906">
    <property type="entry name" value="Mab-21_HhH/H2TH-like"/>
</dbReference>
<comment type="similarity">
    <text evidence="2">Belongs to the mab-21 family.</text>
</comment>
<keyword evidence="8" id="KW-1185">Reference proteome</keyword>
<evidence type="ECO:0000256" key="1">
    <source>
        <dbReference type="ARBA" id="ARBA00001946"/>
    </source>
</evidence>
<feature type="domain" description="Mab-21-like nucleotidyltransferase" evidence="5">
    <location>
        <begin position="458"/>
        <end position="524"/>
    </location>
</feature>
<dbReference type="InterPro" id="IPR046903">
    <property type="entry name" value="Mab-21-like_nuc_Trfase"/>
</dbReference>
<sequence>MATSREDAETQELNLILKSLEEGSNGNGIIWKACAESGCLLVSLLQDVFRTEIGFTLRLYGSSAEDLKSSMAADDIGDYDIMVIPSSEYLLIDDEMIEYLPQHPLHVRVKGRDHTLLQSCLVEDTPYVATSAIKEFHPLIYGTEASALKMVPRLLQAVVTSSIWGRDSNIGEWENKEAGPALQLNFDHSFSISEFAKSLTNKHSFPNYDLAEIEYMFFLICQAYGDEYTKEQAELSEKMVKFYNDFKMSWQDNNPQLLIHALPRLAVEFILMSIEYGAGMAALPANQSGECLAYTEERSDEERGEESDEEIVTLEDSFLFHLSDGEKVSQETMPSNGGSFLTPENAHGSQKIAEDLKPTASQLPMGGSSELSHKQSSQLSMSKEVSETDLNKDKEQRKNESQNDSKSEADMSEEQPLAKKGEPSCPDHFFLDHLLGPLSEVRKETDAKETVPTVVGGIDMVPSLRCPGWPQVAWDWVERDRKWPSPDVVEKVVQEGFHLVVKPPKNGGNPECNFRISFSHAEYLLSQEMNEVQRGCYCCLKKFHRTYLSKDPEGLVSFHLKTLLLWTIEETGAEVWTESNRVECFMKLCRNLLQALTKKELPHFFVRSYNLLGADYVDDPKILETLARKVKKMVEDPMLSVKELIQKVPELEKGKNTLSTKPTITIKTASEQGNAVEREETPHNDSRVALTPVKEGASCSVASSGPGYRFHDLKEIYTVIIQELISLALTHGDDQTIEALEPLERALVGDIREMFKGENVEIVLINELFEKMWNLLYPKIWMNPEPNMRHCMLVAIQELLEALREDDTESNVDSFSFHHLVPPGIMTEMFSRIMNKIIRSTAKMDEGDIPQH</sequence>
<reference evidence="7 8" key="1">
    <citation type="submission" date="2022-05" db="EMBL/GenBank/DDBJ databases">
        <authorList>
            <consortium name="Genoscope - CEA"/>
            <person name="William W."/>
        </authorList>
    </citation>
    <scope>NUCLEOTIDE SEQUENCE [LARGE SCALE GENOMIC DNA]</scope>
</reference>
<evidence type="ECO:0000259" key="5">
    <source>
        <dbReference type="Pfam" id="PF03281"/>
    </source>
</evidence>
<feature type="region of interest" description="Disordered" evidence="4">
    <location>
        <begin position="328"/>
        <end position="424"/>
    </location>
</feature>
<feature type="domain" description="Mab-21-like HhH/H2TH-like" evidence="6">
    <location>
        <begin position="534"/>
        <end position="630"/>
    </location>
</feature>
<dbReference type="PANTHER" id="PTHR10656:SF69">
    <property type="entry name" value="MAB-21-LIKE HHH_H2TH-LIKE DOMAIN-CONTAINING PROTEIN"/>
    <property type="match status" value="1"/>
</dbReference>
<name>A0ABN8M2C8_9CNID</name>
<dbReference type="Pfam" id="PF20266">
    <property type="entry name" value="Mab-21_C"/>
    <property type="match status" value="1"/>
</dbReference>
<dbReference type="InterPro" id="IPR024810">
    <property type="entry name" value="MAB21L/cGLR"/>
</dbReference>
<dbReference type="PANTHER" id="PTHR10656">
    <property type="entry name" value="CELL FATE DETERMINING PROTEIN MAB21-RELATED"/>
    <property type="match status" value="1"/>
</dbReference>
<evidence type="ECO:0000256" key="2">
    <source>
        <dbReference type="ARBA" id="ARBA00008307"/>
    </source>
</evidence>
<organism evidence="7 8">
    <name type="scientific">Porites evermanni</name>
    <dbReference type="NCBI Taxonomy" id="104178"/>
    <lineage>
        <taxon>Eukaryota</taxon>
        <taxon>Metazoa</taxon>
        <taxon>Cnidaria</taxon>
        <taxon>Anthozoa</taxon>
        <taxon>Hexacorallia</taxon>
        <taxon>Scleractinia</taxon>
        <taxon>Fungiina</taxon>
        <taxon>Poritidae</taxon>
        <taxon>Porites</taxon>
    </lineage>
</organism>
<accession>A0ABN8M2C8</accession>
<feature type="compositionally biased region" description="Polar residues" evidence="4">
    <location>
        <begin position="374"/>
        <end position="383"/>
    </location>
</feature>
<evidence type="ECO:0000313" key="8">
    <source>
        <dbReference type="Proteomes" id="UP001159427"/>
    </source>
</evidence>
<gene>
    <name evidence="7" type="ORF">PEVE_00008945</name>
</gene>
<comment type="caution">
    <text evidence="7">The sequence shown here is derived from an EMBL/GenBank/DDBJ whole genome shotgun (WGS) entry which is preliminary data.</text>
</comment>
<comment type="cofactor">
    <cofactor evidence="1">
        <name>Mg(2+)</name>
        <dbReference type="ChEBI" id="CHEBI:18420"/>
    </cofactor>
</comment>
<feature type="compositionally biased region" description="Basic and acidic residues" evidence="4">
    <location>
        <begin position="384"/>
        <end position="409"/>
    </location>
</feature>
<evidence type="ECO:0000256" key="4">
    <source>
        <dbReference type="SAM" id="MobiDB-lite"/>
    </source>
</evidence>
<proteinExistence type="inferred from homology"/>
<dbReference type="SMART" id="SM01265">
    <property type="entry name" value="Mab-21"/>
    <property type="match status" value="1"/>
</dbReference>
<evidence type="ECO:0000256" key="3">
    <source>
        <dbReference type="ARBA" id="ARBA00022840"/>
    </source>
</evidence>
<dbReference type="Proteomes" id="UP001159427">
    <property type="component" value="Unassembled WGS sequence"/>
</dbReference>